<dbReference type="Proteomes" id="UP000199648">
    <property type="component" value="Unassembled WGS sequence"/>
</dbReference>
<name>A0A1G5PHT6_9GAMM</name>
<dbReference type="NCBIfam" id="TIGR00738">
    <property type="entry name" value="rrf2_super"/>
    <property type="match status" value="1"/>
</dbReference>
<evidence type="ECO:0000256" key="1">
    <source>
        <dbReference type="ARBA" id="ARBA00023125"/>
    </source>
</evidence>
<evidence type="ECO:0000313" key="2">
    <source>
        <dbReference type="EMBL" id="SCZ49054.1"/>
    </source>
</evidence>
<dbReference type="PROSITE" id="PS51197">
    <property type="entry name" value="HTH_RRF2_2"/>
    <property type="match status" value="1"/>
</dbReference>
<dbReference type="Gene3D" id="1.10.10.10">
    <property type="entry name" value="Winged helix-like DNA-binding domain superfamily/Winged helix DNA-binding domain"/>
    <property type="match status" value="1"/>
</dbReference>
<keyword evidence="3" id="KW-1185">Reference proteome</keyword>
<dbReference type="OrthoDB" id="9795923at2"/>
<dbReference type="InterPro" id="IPR030489">
    <property type="entry name" value="TR_Rrf2-type_CS"/>
</dbReference>
<dbReference type="GO" id="GO:0003677">
    <property type="term" value="F:DNA binding"/>
    <property type="evidence" value="ECO:0007669"/>
    <property type="project" value="UniProtKB-KW"/>
</dbReference>
<dbReference type="InterPro" id="IPR000944">
    <property type="entry name" value="Tscrpt_reg_Rrf2"/>
</dbReference>
<accession>A0A1G5PHT6</accession>
<dbReference type="GO" id="GO:0003700">
    <property type="term" value="F:DNA-binding transcription factor activity"/>
    <property type="evidence" value="ECO:0007669"/>
    <property type="project" value="TreeGrafter"/>
</dbReference>
<gene>
    <name evidence="2" type="ORF">SAMN03097708_00010</name>
</gene>
<dbReference type="GO" id="GO:0005829">
    <property type="term" value="C:cytosol"/>
    <property type="evidence" value="ECO:0007669"/>
    <property type="project" value="TreeGrafter"/>
</dbReference>
<organism evidence="2 3">
    <name type="scientific">Thiohalomonas denitrificans</name>
    <dbReference type="NCBI Taxonomy" id="415747"/>
    <lineage>
        <taxon>Bacteria</taxon>
        <taxon>Pseudomonadati</taxon>
        <taxon>Pseudomonadota</taxon>
        <taxon>Gammaproteobacteria</taxon>
        <taxon>Thiohalomonadales</taxon>
        <taxon>Thiohalomonadaceae</taxon>
        <taxon>Thiohalomonas</taxon>
    </lineage>
</organism>
<reference evidence="2 3" key="1">
    <citation type="submission" date="2016-10" db="EMBL/GenBank/DDBJ databases">
        <authorList>
            <person name="de Groot N.N."/>
        </authorList>
    </citation>
    <scope>NUCLEOTIDE SEQUENCE [LARGE SCALE GENOMIC DNA]</scope>
    <source>
        <strain evidence="2 3">HLD2</strain>
    </source>
</reference>
<dbReference type="RefSeq" id="WP_092991373.1">
    <property type="nucleotide sequence ID" value="NZ_FMWD01000001.1"/>
</dbReference>
<dbReference type="AlphaFoldDB" id="A0A1G5PHT6"/>
<dbReference type="InterPro" id="IPR036388">
    <property type="entry name" value="WH-like_DNA-bd_sf"/>
</dbReference>
<dbReference type="PANTHER" id="PTHR33221:SF4">
    <property type="entry name" value="HTH-TYPE TRANSCRIPTIONAL REPRESSOR NSRR"/>
    <property type="match status" value="1"/>
</dbReference>
<dbReference type="SUPFAM" id="SSF46785">
    <property type="entry name" value="Winged helix' DNA-binding domain"/>
    <property type="match status" value="1"/>
</dbReference>
<dbReference type="InterPro" id="IPR036390">
    <property type="entry name" value="WH_DNA-bd_sf"/>
</dbReference>
<dbReference type="STRING" id="415747.SAMN03097708_00010"/>
<sequence>MNLTRHTDYALRVLMYLGSQPERLATISEIAEAYAVSRNHLMKVVHELGRAGLVRTVRGHGGGIELGRDPVEINVGVVVRLMEGNLDIIDCAKPGCPIVAACGLRGVLDEARDAFLAVLDSYSLQDLIQSRRTRLKSLLRIDTPAG</sequence>
<proteinExistence type="predicted"/>
<dbReference type="Pfam" id="PF02082">
    <property type="entry name" value="Rrf2"/>
    <property type="match status" value="1"/>
</dbReference>
<protein>
    <submittedName>
        <fullName evidence="2">Transcriptional regulator, BadM/Rrf2 family</fullName>
    </submittedName>
</protein>
<keyword evidence="1" id="KW-0238">DNA-binding</keyword>
<dbReference type="PROSITE" id="PS01332">
    <property type="entry name" value="HTH_RRF2_1"/>
    <property type="match status" value="1"/>
</dbReference>
<dbReference type="EMBL" id="FMWD01000001">
    <property type="protein sequence ID" value="SCZ49054.1"/>
    <property type="molecule type" value="Genomic_DNA"/>
</dbReference>
<dbReference type="PANTHER" id="PTHR33221">
    <property type="entry name" value="WINGED HELIX-TURN-HELIX TRANSCRIPTIONAL REGULATOR, RRF2 FAMILY"/>
    <property type="match status" value="1"/>
</dbReference>
<evidence type="ECO:0000313" key="3">
    <source>
        <dbReference type="Proteomes" id="UP000199648"/>
    </source>
</evidence>